<evidence type="ECO:0000259" key="1">
    <source>
        <dbReference type="Pfam" id="PF01966"/>
    </source>
</evidence>
<dbReference type="SUPFAM" id="SSF109604">
    <property type="entry name" value="HD-domain/PDEase-like"/>
    <property type="match status" value="1"/>
</dbReference>
<evidence type="ECO:0000313" key="3">
    <source>
        <dbReference type="Proteomes" id="UP000295504"/>
    </source>
</evidence>
<dbReference type="AlphaFoldDB" id="A0A4R2T9I3"/>
<protein>
    <submittedName>
        <fullName evidence="2">Putative nucleotidyltransferase with HDIG domain</fullName>
    </submittedName>
</protein>
<dbReference type="GO" id="GO:0016740">
    <property type="term" value="F:transferase activity"/>
    <property type="evidence" value="ECO:0007669"/>
    <property type="project" value="UniProtKB-KW"/>
</dbReference>
<dbReference type="NCBIfam" id="TIGR00277">
    <property type="entry name" value="HDIG"/>
    <property type="match status" value="1"/>
</dbReference>
<dbReference type="RefSeq" id="WP_132849118.1">
    <property type="nucleotide sequence ID" value="NZ_CP058648.1"/>
</dbReference>
<evidence type="ECO:0000313" key="2">
    <source>
        <dbReference type="EMBL" id="TCP99777.1"/>
    </source>
</evidence>
<keyword evidence="2" id="KW-0808">Transferase</keyword>
<feature type="domain" description="HD" evidence="1">
    <location>
        <begin position="46"/>
        <end position="144"/>
    </location>
</feature>
<organism evidence="2 3">
    <name type="scientific">Serpentinicella alkaliphila</name>
    <dbReference type="NCBI Taxonomy" id="1734049"/>
    <lineage>
        <taxon>Bacteria</taxon>
        <taxon>Bacillati</taxon>
        <taxon>Bacillota</taxon>
        <taxon>Clostridia</taxon>
        <taxon>Peptostreptococcales</taxon>
        <taxon>Natronincolaceae</taxon>
        <taxon>Serpentinicella</taxon>
    </lineage>
</organism>
<dbReference type="Proteomes" id="UP000295504">
    <property type="component" value="Unassembled WGS sequence"/>
</dbReference>
<proteinExistence type="predicted"/>
<sequence length="160" mass="18786">MIYRIRQFINGINAKIYNEDKIFIEKYLNNKEQELFYKLRLSEQRHSLNVAYGCNKEMSANSTLIKAALLHDIGKISSNLSIINKSLVVISIALKIKDSYLPIFLRQALNYKLNHGHLGYELLKNLVSDEKMLMLIKHHHYPDDYMIPEMQVLIKYDDLN</sequence>
<dbReference type="InterPro" id="IPR006675">
    <property type="entry name" value="HDIG_dom"/>
</dbReference>
<name>A0A4R2T9I3_9FIRM</name>
<reference evidence="2 3" key="1">
    <citation type="submission" date="2019-03" db="EMBL/GenBank/DDBJ databases">
        <title>Genomic Encyclopedia of Type Strains, Phase IV (KMG-IV): sequencing the most valuable type-strain genomes for metagenomic binning, comparative biology and taxonomic classification.</title>
        <authorList>
            <person name="Goeker M."/>
        </authorList>
    </citation>
    <scope>NUCLEOTIDE SEQUENCE [LARGE SCALE GENOMIC DNA]</scope>
    <source>
        <strain evidence="2 3">DSM 100013</strain>
    </source>
</reference>
<dbReference type="Pfam" id="PF01966">
    <property type="entry name" value="HD"/>
    <property type="match status" value="1"/>
</dbReference>
<gene>
    <name evidence="2" type="ORF">EDD79_103321</name>
</gene>
<comment type="caution">
    <text evidence="2">The sequence shown here is derived from an EMBL/GenBank/DDBJ whole genome shotgun (WGS) entry which is preliminary data.</text>
</comment>
<dbReference type="OrthoDB" id="68032at2"/>
<dbReference type="Gene3D" id="1.10.3210.10">
    <property type="entry name" value="Hypothetical protein af1432"/>
    <property type="match status" value="1"/>
</dbReference>
<keyword evidence="3" id="KW-1185">Reference proteome</keyword>
<dbReference type="EMBL" id="SLYC01000033">
    <property type="protein sequence ID" value="TCP99777.1"/>
    <property type="molecule type" value="Genomic_DNA"/>
</dbReference>
<dbReference type="InterPro" id="IPR006674">
    <property type="entry name" value="HD_domain"/>
</dbReference>
<accession>A0A4R2T9I3</accession>